<dbReference type="PANTHER" id="PTHR43537">
    <property type="entry name" value="TRANSCRIPTIONAL REGULATOR, GNTR FAMILY"/>
    <property type="match status" value="1"/>
</dbReference>
<dbReference type="SUPFAM" id="SSF48008">
    <property type="entry name" value="GntR ligand-binding domain-like"/>
    <property type="match status" value="1"/>
</dbReference>
<dbReference type="InterPro" id="IPR000524">
    <property type="entry name" value="Tscrpt_reg_HTH_GntR"/>
</dbReference>
<dbReference type="PRINTS" id="PR00035">
    <property type="entry name" value="HTHGNTR"/>
</dbReference>
<organism evidence="6 7">
    <name type="scientific">Maritalea mobilis</name>
    <dbReference type="NCBI Taxonomy" id="483324"/>
    <lineage>
        <taxon>Bacteria</taxon>
        <taxon>Pseudomonadati</taxon>
        <taxon>Pseudomonadota</taxon>
        <taxon>Alphaproteobacteria</taxon>
        <taxon>Hyphomicrobiales</taxon>
        <taxon>Devosiaceae</taxon>
        <taxon>Maritalea</taxon>
    </lineage>
</organism>
<evidence type="ECO:0000256" key="2">
    <source>
        <dbReference type="ARBA" id="ARBA00023125"/>
    </source>
</evidence>
<feature type="domain" description="HTH gntR-type" evidence="5">
    <location>
        <begin position="21"/>
        <end position="89"/>
    </location>
</feature>
<dbReference type="SUPFAM" id="SSF46785">
    <property type="entry name" value="Winged helix' DNA-binding domain"/>
    <property type="match status" value="1"/>
</dbReference>
<feature type="region of interest" description="Disordered" evidence="4">
    <location>
        <begin position="1"/>
        <end position="21"/>
    </location>
</feature>
<dbReference type="GO" id="GO:0003677">
    <property type="term" value="F:DNA binding"/>
    <property type="evidence" value="ECO:0007669"/>
    <property type="project" value="UniProtKB-KW"/>
</dbReference>
<keyword evidence="1" id="KW-0805">Transcription regulation</keyword>
<dbReference type="Pfam" id="PF00392">
    <property type="entry name" value="GntR"/>
    <property type="match status" value="1"/>
</dbReference>
<dbReference type="SMART" id="SM00345">
    <property type="entry name" value="HTH_GNTR"/>
    <property type="match status" value="1"/>
</dbReference>
<gene>
    <name evidence="6" type="ORF">ATL17_0019</name>
</gene>
<evidence type="ECO:0000256" key="3">
    <source>
        <dbReference type="ARBA" id="ARBA00023163"/>
    </source>
</evidence>
<accession>A0A4R6VTM2</accession>
<dbReference type="CDD" id="cd07377">
    <property type="entry name" value="WHTH_GntR"/>
    <property type="match status" value="1"/>
</dbReference>
<keyword evidence="3" id="KW-0804">Transcription</keyword>
<dbReference type="InterPro" id="IPR036388">
    <property type="entry name" value="WH-like_DNA-bd_sf"/>
</dbReference>
<dbReference type="InterPro" id="IPR008920">
    <property type="entry name" value="TF_FadR/GntR_C"/>
</dbReference>
<dbReference type="SMART" id="SM00895">
    <property type="entry name" value="FCD"/>
    <property type="match status" value="1"/>
</dbReference>
<dbReference type="PROSITE" id="PS50949">
    <property type="entry name" value="HTH_GNTR"/>
    <property type="match status" value="1"/>
</dbReference>
<proteinExistence type="predicted"/>
<name>A0A4R6VTM2_9HYPH</name>
<keyword evidence="7" id="KW-1185">Reference proteome</keyword>
<dbReference type="Gene3D" id="1.10.10.10">
    <property type="entry name" value="Winged helix-like DNA-binding domain superfamily/Winged helix DNA-binding domain"/>
    <property type="match status" value="1"/>
</dbReference>
<dbReference type="PANTHER" id="PTHR43537:SF5">
    <property type="entry name" value="UXU OPERON TRANSCRIPTIONAL REGULATOR"/>
    <property type="match status" value="1"/>
</dbReference>
<dbReference type="InterPro" id="IPR011711">
    <property type="entry name" value="GntR_C"/>
</dbReference>
<reference evidence="6 7" key="1">
    <citation type="submission" date="2019-03" db="EMBL/GenBank/DDBJ databases">
        <title>Genomic Encyclopedia of Type Strains, Phase III (KMG-III): the genomes of soil and plant-associated and newly described type strains.</title>
        <authorList>
            <person name="Whitman W."/>
        </authorList>
    </citation>
    <scope>NUCLEOTIDE SEQUENCE [LARGE SCALE GENOMIC DNA]</scope>
    <source>
        <strain evidence="6 7">CGMCC 1.7002</strain>
    </source>
</reference>
<evidence type="ECO:0000259" key="5">
    <source>
        <dbReference type="PROSITE" id="PS50949"/>
    </source>
</evidence>
<sequence length="240" mass="27004">MSAIDQKPNQDAVSEEGASKTSAVDRAVEQIRGLIAERELTIGDALPTERELSEQFQIGRNTVREAMQVLRAFGIIETRPKVGAVICGGQSEALKRLFSFHQGISPESFRDLQDYRRIIEIGVGDRILMKAKDEDIDHLSTINARMLSSKTAEDAARHDFEFHEALVALSGNRTTVAAYRMMRPVIEEIMLIGKTERPTQSATYEAHEEIIGALRERDRIAYAYLVSRHLEFGLRFVVKT</sequence>
<evidence type="ECO:0000256" key="4">
    <source>
        <dbReference type="SAM" id="MobiDB-lite"/>
    </source>
</evidence>
<dbReference type="Proteomes" id="UP000295391">
    <property type="component" value="Unassembled WGS sequence"/>
</dbReference>
<dbReference type="Pfam" id="PF07729">
    <property type="entry name" value="FCD"/>
    <property type="match status" value="1"/>
</dbReference>
<dbReference type="EMBL" id="SNYR01000001">
    <property type="protein sequence ID" value="TDQ66034.1"/>
    <property type="molecule type" value="Genomic_DNA"/>
</dbReference>
<dbReference type="OrthoDB" id="9028214at2"/>
<dbReference type="InterPro" id="IPR036390">
    <property type="entry name" value="WH_DNA-bd_sf"/>
</dbReference>
<evidence type="ECO:0000256" key="1">
    <source>
        <dbReference type="ARBA" id="ARBA00023015"/>
    </source>
</evidence>
<dbReference type="AlphaFoldDB" id="A0A4R6VTM2"/>
<protein>
    <submittedName>
        <fullName evidence="6">DNA-binding FadR family transcriptional regulator</fullName>
    </submittedName>
</protein>
<keyword evidence="2 6" id="KW-0238">DNA-binding</keyword>
<dbReference type="Gene3D" id="1.20.120.530">
    <property type="entry name" value="GntR ligand-binding domain-like"/>
    <property type="match status" value="1"/>
</dbReference>
<dbReference type="GO" id="GO:0003700">
    <property type="term" value="F:DNA-binding transcription factor activity"/>
    <property type="evidence" value="ECO:0007669"/>
    <property type="project" value="InterPro"/>
</dbReference>
<dbReference type="RefSeq" id="WP_133570759.1">
    <property type="nucleotide sequence ID" value="NZ_SNYR01000001.1"/>
</dbReference>
<evidence type="ECO:0000313" key="6">
    <source>
        <dbReference type="EMBL" id="TDQ66034.1"/>
    </source>
</evidence>
<comment type="caution">
    <text evidence="6">The sequence shown here is derived from an EMBL/GenBank/DDBJ whole genome shotgun (WGS) entry which is preliminary data.</text>
</comment>
<evidence type="ECO:0000313" key="7">
    <source>
        <dbReference type="Proteomes" id="UP000295391"/>
    </source>
</evidence>